<evidence type="ECO:0000313" key="3">
    <source>
        <dbReference type="Proteomes" id="UP000230233"/>
    </source>
</evidence>
<keyword evidence="1" id="KW-1133">Transmembrane helix</keyword>
<name>A0A2G5SGB4_9PELO</name>
<accession>A0A2G5SGB4</accession>
<gene>
    <name evidence="2" type="ORF">B9Z55_027311</name>
</gene>
<organism evidence="2 3">
    <name type="scientific">Caenorhabditis nigoni</name>
    <dbReference type="NCBI Taxonomy" id="1611254"/>
    <lineage>
        <taxon>Eukaryota</taxon>
        <taxon>Metazoa</taxon>
        <taxon>Ecdysozoa</taxon>
        <taxon>Nematoda</taxon>
        <taxon>Chromadorea</taxon>
        <taxon>Rhabditida</taxon>
        <taxon>Rhabditina</taxon>
        <taxon>Rhabditomorpha</taxon>
        <taxon>Rhabditoidea</taxon>
        <taxon>Rhabditidae</taxon>
        <taxon>Peloderinae</taxon>
        <taxon>Caenorhabditis</taxon>
    </lineage>
</organism>
<evidence type="ECO:0000256" key="1">
    <source>
        <dbReference type="SAM" id="Phobius"/>
    </source>
</evidence>
<keyword evidence="1" id="KW-0472">Membrane</keyword>
<keyword evidence="1" id="KW-0812">Transmembrane</keyword>
<dbReference type="Proteomes" id="UP000230233">
    <property type="component" value="Unassembled WGS sequence"/>
</dbReference>
<reference evidence="3" key="1">
    <citation type="submission" date="2017-10" db="EMBL/GenBank/DDBJ databases">
        <title>Rapid genome shrinkage in a self-fertile nematode reveals novel sperm competition proteins.</title>
        <authorList>
            <person name="Yin D."/>
            <person name="Schwarz E.M."/>
            <person name="Thomas C.G."/>
            <person name="Felde R.L."/>
            <person name="Korf I.F."/>
            <person name="Cutter A.D."/>
            <person name="Schartner C.M."/>
            <person name="Ralston E.J."/>
            <person name="Meyer B.J."/>
            <person name="Haag E.S."/>
        </authorList>
    </citation>
    <scope>NUCLEOTIDE SEQUENCE [LARGE SCALE GENOMIC DNA]</scope>
    <source>
        <strain evidence="3">JU1422</strain>
    </source>
</reference>
<feature type="transmembrane region" description="Helical" evidence="1">
    <location>
        <begin position="39"/>
        <end position="57"/>
    </location>
</feature>
<dbReference type="AlphaFoldDB" id="A0A2G5SGB4"/>
<evidence type="ECO:0000313" key="2">
    <source>
        <dbReference type="EMBL" id="PIC13972.1"/>
    </source>
</evidence>
<dbReference type="EMBL" id="PDUG01000009">
    <property type="protein sequence ID" value="PIC13972.1"/>
    <property type="molecule type" value="Genomic_DNA"/>
</dbReference>
<protein>
    <submittedName>
        <fullName evidence="2">Uncharacterized protein</fullName>
    </submittedName>
</protein>
<proteinExistence type="predicted"/>
<feature type="transmembrane region" description="Helical" evidence="1">
    <location>
        <begin position="7"/>
        <end position="27"/>
    </location>
</feature>
<keyword evidence="3" id="KW-1185">Reference proteome</keyword>
<sequence length="81" mass="9704">MRSTDQIFFQICNFNNIHVFVALVFYAGFQRNRDLHNRSLLSLAIAQLLDILLLMAYNRLQIENQKWTGEEPVEYRYANFF</sequence>
<comment type="caution">
    <text evidence="2">The sequence shown here is derived from an EMBL/GenBank/DDBJ whole genome shotgun (WGS) entry which is preliminary data.</text>
</comment>